<dbReference type="PANTHER" id="PTHR43289:SF34">
    <property type="entry name" value="SERINE_THREONINE-PROTEIN KINASE YBDM-RELATED"/>
    <property type="match status" value="1"/>
</dbReference>
<organism evidence="6 7">
    <name type="scientific">Novipirellula herctigrandis</name>
    <dbReference type="NCBI Taxonomy" id="2527986"/>
    <lineage>
        <taxon>Bacteria</taxon>
        <taxon>Pseudomonadati</taxon>
        <taxon>Planctomycetota</taxon>
        <taxon>Planctomycetia</taxon>
        <taxon>Pirellulales</taxon>
        <taxon>Pirellulaceae</taxon>
        <taxon>Novipirellula</taxon>
    </lineage>
</organism>
<gene>
    <name evidence="6" type="ORF">CA13_59760</name>
</gene>
<dbReference type="RefSeq" id="WP_146402257.1">
    <property type="nucleotide sequence ID" value="NZ_SJPJ01000001.1"/>
</dbReference>
<dbReference type="Proteomes" id="UP000315010">
    <property type="component" value="Unassembled WGS sequence"/>
</dbReference>
<dbReference type="InterPro" id="IPR000719">
    <property type="entry name" value="Prot_kinase_dom"/>
</dbReference>
<reference evidence="6 7" key="1">
    <citation type="submission" date="2019-02" db="EMBL/GenBank/DDBJ databases">
        <title>Deep-cultivation of Planctomycetes and their phenomic and genomic characterization uncovers novel biology.</title>
        <authorList>
            <person name="Wiegand S."/>
            <person name="Jogler M."/>
            <person name="Boedeker C."/>
            <person name="Pinto D."/>
            <person name="Vollmers J."/>
            <person name="Rivas-Marin E."/>
            <person name="Kohn T."/>
            <person name="Peeters S.H."/>
            <person name="Heuer A."/>
            <person name="Rast P."/>
            <person name="Oberbeckmann S."/>
            <person name="Bunk B."/>
            <person name="Jeske O."/>
            <person name="Meyerdierks A."/>
            <person name="Storesund J.E."/>
            <person name="Kallscheuer N."/>
            <person name="Luecker S."/>
            <person name="Lage O.M."/>
            <person name="Pohl T."/>
            <person name="Merkel B.J."/>
            <person name="Hornburger P."/>
            <person name="Mueller R.-W."/>
            <person name="Bruemmer F."/>
            <person name="Labrenz M."/>
            <person name="Spormann A.M."/>
            <person name="Op Den Camp H."/>
            <person name="Overmann J."/>
            <person name="Amann R."/>
            <person name="Jetten M.S.M."/>
            <person name="Mascher T."/>
            <person name="Medema M.H."/>
            <person name="Devos D.P."/>
            <person name="Kaster A.-K."/>
            <person name="Ovreas L."/>
            <person name="Rohde M."/>
            <person name="Galperin M.Y."/>
            <person name="Jogler C."/>
        </authorList>
    </citation>
    <scope>NUCLEOTIDE SEQUENCE [LARGE SCALE GENOMIC DNA]</scope>
    <source>
        <strain evidence="6 7">CA13</strain>
    </source>
</reference>
<dbReference type="PROSITE" id="PS00108">
    <property type="entry name" value="PROTEIN_KINASE_ST"/>
    <property type="match status" value="1"/>
</dbReference>
<dbReference type="InterPro" id="IPR025904">
    <property type="entry name" value="Tubulin-like"/>
</dbReference>
<dbReference type="Gene3D" id="1.10.510.10">
    <property type="entry name" value="Transferase(Phosphotransferase) domain 1"/>
    <property type="match status" value="1"/>
</dbReference>
<keyword evidence="7" id="KW-1185">Reference proteome</keyword>
<evidence type="ECO:0000256" key="2">
    <source>
        <dbReference type="ARBA" id="ARBA00022741"/>
    </source>
</evidence>
<dbReference type="InterPro" id="IPR008271">
    <property type="entry name" value="Ser/Thr_kinase_AS"/>
</dbReference>
<keyword evidence="2" id="KW-0547">Nucleotide-binding</keyword>
<feature type="domain" description="Protein kinase" evidence="5">
    <location>
        <begin position="19"/>
        <end position="269"/>
    </location>
</feature>
<dbReference type="OrthoDB" id="278998at2"/>
<evidence type="ECO:0000256" key="3">
    <source>
        <dbReference type="ARBA" id="ARBA00022777"/>
    </source>
</evidence>
<dbReference type="Gene3D" id="3.40.50.1440">
    <property type="entry name" value="Tubulin/FtsZ, GTPase domain"/>
    <property type="match status" value="1"/>
</dbReference>
<dbReference type="SUPFAM" id="SSF56112">
    <property type="entry name" value="Protein kinase-like (PK-like)"/>
    <property type="match status" value="1"/>
</dbReference>
<dbReference type="InterPro" id="IPR036525">
    <property type="entry name" value="Tubulin/FtsZ_GTPase_sf"/>
</dbReference>
<evidence type="ECO:0000313" key="6">
    <source>
        <dbReference type="EMBL" id="TWT84497.1"/>
    </source>
</evidence>
<proteinExistence type="predicted"/>
<dbReference type="Pfam" id="PF13809">
    <property type="entry name" value="Tubulin_2"/>
    <property type="match status" value="1"/>
</dbReference>
<keyword evidence="1 6" id="KW-0808">Transferase</keyword>
<dbReference type="SMART" id="SM00220">
    <property type="entry name" value="S_TKc"/>
    <property type="match status" value="1"/>
</dbReference>
<dbReference type="InterPro" id="IPR011009">
    <property type="entry name" value="Kinase-like_dom_sf"/>
</dbReference>
<evidence type="ECO:0000313" key="7">
    <source>
        <dbReference type="Proteomes" id="UP000315010"/>
    </source>
</evidence>
<dbReference type="Pfam" id="PF00069">
    <property type="entry name" value="Pkinase"/>
    <property type="match status" value="1"/>
</dbReference>
<evidence type="ECO:0000256" key="1">
    <source>
        <dbReference type="ARBA" id="ARBA00022679"/>
    </source>
</evidence>
<evidence type="ECO:0000259" key="5">
    <source>
        <dbReference type="PROSITE" id="PS50011"/>
    </source>
</evidence>
<comment type="caution">
    <text evidence="6">The sequence shown here is derived from an EMBL/GenBank/DDBJ whole genome shotgun (WGS) entry which is preliminary data.</text>
</comment>
<dbReference type="EMBL" id="SJPJ01000001">
    <property type="protein sequence ID" value="TWT84497.1"/>
    <property type="molecule type" value="Genomic_DNA"/>
</dbReference>
<evidence type="ECO:0000256" key="4">
    <source>
        <dbReference type="ARBA" id="ARBA00022840"/>
    </source>
</evidence>
<name>A0A5C5ZBH7_9BACT</name>
<accession>A0A5C5ZBH7</accession>
<dbReference type="PANTHER" id="PTHR43289">
    <property type="entry name" value="MITOGEN-ACTIVATED PROTEIN KINASE KINASE KINASE 20-RELATED"/>
    <property type="match status" value="1"/>
</dbReference>
<dbReference type="CDD" id="cd14014">
    <property type="entry name" value="STKc_PknB_like"/>
    <property type="match status" value="1"/>
</dbReference>
<sequence length="1102" mass="119717">MTATNTRKICAGYEPIPGYVLEKLVGRGGFGEVWRADAPGGIKKAVKFVFGAHDQQRAARELKSLERIKGVSHPFLLTLERFGIVDDQLVIVTELADRSLEEVFRDHRERGSCGIPRDKLLSHLMDAADALDYLHGSYQLQHLDIKPGNLLVVGGHVKVADFGLLKDLRDDQCSVVGGLTPVYAPPEVFDGRPSLHSDQYSLAVMYQELLTGTRPFSGRTIAQLATQHVHNAPDLEPLPPSDRPAAARALEKNPERRFSDCRSFVEALMNPRGRVSDPIGCNTELDNDDTDPEFAGEANARQIEDLPSLGDGRIQRDGRAVSKVLLVALGGVGADVLHDIRSRIGSLHSACPIQLHSILIDTDEASIRGARIGNGCDALPSCEVVHIPLRTAADYRDSMSTNRLRTISRRWIYNVPRSLSTEGMRPLGRLALVDHGQKVTDSLRRAIEQLGRGESETIPKVFVVGSLCGGTGSGIYLDVVHLLRHLLDTNGLEQSKVFSMLAMKGMVHDPALSLAHHDAHSTLIEMNHYLQPGNGYPGDEGAGWPSVPAARTPLKDAYLVASNEFDPDAPSPVQVIGDYVWTDSTGADSLLEKARSIDVEASSSQVFTPQVRSVGIVPLGVFRRPEEEILTPATVRHLLLRWLGHPGEAKLNAPLLHKRLARRCFFDGDLVSGIISSAFGSANTHRHAEIERRLAEMSASLTEHSDDHVLGMEQVAAMVTQWANEVMHLPQVTRFVDDLTQQVTRELSARFTHNSTDVTTAIETLGLFLKEIGAESARLRSQAETLGGSEDANCDERKCSCQSDESMQQVFIASRLVTHTIYRLAAEQVERFARNVNGMVSRLGDLATSFAVAISVLAEQRDATDNPWDEMPAQVAAKFEHTVSELHKACVSSIIVRSLGKNAMPIDPTALEQRLADTASPLVGSALAVCCAGSISQSHSFDQATQSLGDVTAVLPTQHGGGDEGTSTMAISSESKSFDVDAGGKRDDQPITSMATALQMARPSLLDYGGVQRLILSVGTHSEQVRLEAELRQFHNGALTVTVIPGTTAKLVHEAQQIQLCDVIARLATLNAGNAQVSTRLLTRSDIDWRKANARPSAVATK</sequence>
<protein>
    <submittedName>
        <fullName evidence="6">Tubulin-like protein</fullName>
        <ecNumber evidence="6">2.7.11.1</ecNumber>
    </submittedName>
</protein>
<keyword evidence="3" id="KW-0418">Kinase</keyword>
<dbReference type="PROSITE" id="PS50011">
    <property type="entry name" value="PROTEIN_KINASE_DOM"/>
    <property type="match status" value="1"/>
</dbReference>
<dbReference type="GO" id="GO:0005524">
    <property type="term" value="F:ATP binding"/>
    <property type="evidence" value="ECO:0007669"/>
    <property type="project" value="UniProtKB-KW"/>
</dbReference>
<dbReference type="EC" id="2.7.11.1" evidence="6"/>
<dbReference type="AlphaFoldDB" id="A0A5C5ZBH7"/>
<keyword evidence="4" id="KW-0067">ATP-binding</keyword>
<dbReference type="GO" id="GO:0004674">
    <property type="term" value="F:protein serine/threonine kinase activity"/>
    <property type="evidence" value="ECO:0007669"/>
    <property type="project" value="UniProtKB-EC"/>
</dbReference>